<dbReference type="STRING" id="35525.A0A0N8BDP7"/>
<keyword evidence="6" id="KW-0808">Transferase</keyword>
<dbReference type="GO" id="GO:0004385">
    <property type="term" value="F:GMP kinase activity"/>
    <property type="evidence" value="ECO:0007669"/>
    <property type="project" value="UniProtKB-EC"/>
</dbReference>
<dbReference type="NCBIfam" id="TIGR03263">
    <property type="entry name" value="guanyl_kin"/>
    <property type="match status" value="1"/>
</dbReference>
<dbReference type="SUPFAM" id="SSF52540">
    <property type="entry name" value="P-loop containing nucleoside triphosphate hydrolases"/>
    <property type="match status" value="1"/>
</dbReference>
<proteinExistence type="inferred from homology"/>
<name>A0A0N8BDP7_9CRUS</name>
<evidence type="ECO:0000256" key="2">
    <source>
        <dbReference type="ARBA" id="ARBA00005790"/>
    </source>
</evidence>
<accession>A0A0N8BDP7</accession>
<organism evidence="12 13">
    <name type="scientific">Daphnia magna</name>
    <dbReference type="NCBI Taxonomy" id="35525"/>
    <lineage>
        <taxon>Eukaryota</taxon>
        <taxon>Metazoa</taxon>
        <taxon>Ecdysozoa</taxon>
        <taxon>Arthropoda</taxon>
        <taxon>Crustacea</taxon>
        <taxon>Branchiopoda</taxon>
        <taxon>Diplostraca</taxon>
        <taxon>Cladocera</taxon>
        <taxon>Anomopoda</taxon>
        <taxon>Daphniidae</taxon>
        <taxon>Daphnia</taxon>
    </lineage>
</organism>
<dbReference type="CDD" id="cd00071">
    <property type="entry name" value="GMPK"/>
    <property type="match status" value="1"/>
</dbReference>
<evidence type="ECO:0000256" key="1">
    <source>
        <dbReference type="ARBA" id="ARBA00004496"/>
    </source>
</evidence>
<dbReference type="EMBL" id="LRGB01000020">
    <property type="protein sequence ID" value="KZS21819.1"/>
    <property type="molecule type" value="Genomic_DNA"/>
</dbReference>
<evidence type="ECO:0000256" key="8">
    <source>
        <dbReference type="ARBA" id="ARBA00022777"/>
    </source>
</evidence>
<comment type="subcellular location">
    <subcellularLocation>
        <location evidence="1">Cytoplasm</location>
    </subcellularLocation>
</comment>
<dbReference type="Pfam" id="PF00625">
    <property type="entry name" value="Guanylate_kin"/>
    <property type="match status" value="1"/>
</dbReference>
<comment type="catalytic activity">
    <reaction evidence="11">
        <text>GMP + ATP = GDP + ADP</text>
        <dbReference type="Rhea" id="RHEA:20780"/>
        <dbReference type="ChEBI" id="CHEBI:30616"/>
        <dbReference type="ChEBI" id="CHEBI:58115"/>
        <dbReference type="ChEBI" id="CHEBI:58189"/>
        <dbReference type="ChEBI" id="CHEBI:456216"/>
        <dbReference type="EC" id="2.7.4.8"/>
    </reaction>
</comment>
<comment type="caution">
    <text evidence="12">The sequence shown here is derived from an EMBL/GenBank/DDBJ whole genome shotgun (WGS) entry which is preliminary data.</text>
</comment>
<keyword evidence="7" id="KW-0547">Nucleotide-binding</keyword>
<evidence type="ECO:0000256" key="9">
    <source>
        <dbReference type="ARBA" id="ARBA00022840"/>
    </source>
</evidence>
<dbReference type="InterPro" id="IPR027417">
    <property type="entry name" value="P-loop_NTPase"/>
</dbReference>
<dbReference type="PROSITE" id="PS00856">
    <property type="entry name" value="GUANYLATE_KINASE_1"/>
    <property type="match status" value="1"/>
</dbReference>
<dbReference type="PANTHER" id="PTHR23117">
    <property type="entry name" value="GUANYLATE KINASE-RELATED"/>
    <property type="match status" value="1"/>
</dbReference>
<dbReference type="EC" id="2.7.4.8" evidence="3"/>
<dbReference type="GO" id="GO:0005829">
    <property type="term" value="C:cytosol"/>
    <property type="evidence" value="ECO:0007669"/>
    <property type="project" value="TreeGrafter"/>
</dbReference>
<dbReference type="GO" id="GO:0005524">
    <property type="term" value="F:ATP binding"/>
    <property type="evidence" value="ECO:0007669"/>
    <property type="project" value="UniProtKB-KW"/>
</dbReference>
<evidence type="ECO:0000313" key="13">
    <source>
        <dbReference type="Proteomes" id="UP000076858"/>
    </source>
</evidence>
<evidence type="ECO:0000256" key="10">
    <source>
        <dbReference type="ARBA" id="ARBA00030128"/>
    </source>
</evidence>
<dbReference type="SMART" id="SM00072">
    <property type="entry name" value="GuKc"/>
    <property type="match status" value="1"/>
</dbReference>
<dbReference type="AlphaFoldDB" id="A0A0N8BDP7"/>
<keyword evidence="8 12" id="KW-0418">Kinase</keyword>
<gene>
    <name evidence="12" type="ORF">APZ42_011180</name>
</gene>
<reference evidence="12 13" key="1">
    <citation type="submission" date="2016-03" db="EMBL/GenBank/DDBJ databases">
        <title>EvidentialGene: Evidence-directed Construction of Genes on Genomes.</title>
        <authorList>
            <person name="Gilbert D.G."/>
            <person name="Choi J.-H."/>
            <person name="Mockaitis K."/>
            <person name="Colbourne J."/>
            <person name="Pfrender M."/>
        </authorList>
    </citation>
    <scope>NUCLEOTIDE SEQUENCE [LARGE SCALE GENOMIC DNA]</scope>
    <source>
        <strain evidence="12 13">Xinb3</strain>
        <tissue evidence="12">Complete organism</tissue>
    </source>
</reference>
<dbReference type="InterPro" id="IPR008145">
    <property type="entry name" value="GK/Ca_channel_bsu"/>
</dbReference>
<dbReference type="PROSITE" id="PS50052">
    <property type="entry name" value="GUANYLATE_KINASE_2"/>
    <property type="match status" value="1"/>
</dbReference>
<keyword evidence="5" id="KW-0963">Cytoplasm</keyword>
<evidence type="ECO:0000256" key="11">
    <source>
        <dbReference type="ARBA" id="ARBA00048594"/>
    </source>
</evidence>
<keyword evidence="13" id="KW-1185">Reference proteome</keyword>
<dbReference type="FunFam" id="3.40.50.300:FF:000879">
    <property type="entry name" value="Guanylate kinase 1"/>
    <property type="match status" value="1"/>
</dbReference>
<evidence type="ECO:0000256" key="3">
    <source>
        <dbReference type="ARBA" id="ARBA00012961"/>
    </source>
</evidence>
<keyword evidence="9" id="KW-0067">ATP-binding</keyword>
<dbReference type="OrthoDB" id="6334211at2759"/>
<evidence type="ECO:0000313" key="12">
    <source>
        <dbReference type="EMBL" id="KZS21819.1"/>
    </source>
</evidence>
<comment type="similarity">
    <text evidence="2">Belongs to the guanylate kinase family.</text>
</comment>
<evidence type="ECO:0000256" key="7">
    <source>
        <dbReference type="ARBA" id="ARBA00022741"/>
    </source>
</evidence>
<dbReference type="PANTHER" id="PTHR23117:SF13">
    <property type="entry name" value="GUANYLATE KINASE"/>
    <property type="match status" value="1"/>
</dbReference>
<dbReference type="Proteomes" id="UP000076858">
    <property type="component" value="Unassembled WGS sequence"/>
</dbReference>
<dbReference type="InterPro" id="IPR008144">
    <property type="entry name" value="Guanylate_kin-like_dom"/>
</dbReference>
<dbReference type="Gene3D" id="3.40.50.300">
    <property type="entry name" value="P-loop containing nucleotide triphosphate hydrolases"/>
    <property type="match status" value="1"/>
</dbReference>
<sequence>MCIVGFPPIKRINAINRDCILFRCLATSYFIRKIAMAPAISSLGPRPLVFCGPSGSGKSTLIKQIMNDFKGVFGFSVSHTTRSPRPGEIDGKDYHYVSKEVMEKGISNGEFIESATFSGNLYGTSKKAVEDVQRSNKICILDIDTQGVKLIKQTSLNPVFIFMKPPSMEVLEQRLRGRNTESEESLHKRLITAKAEMEYGSDPNNFDIVIVNDKLDKAYQELKEFLMPLIQEVNK</sequence>
<evidence type="ECO:0000256" key="5">
    <source>
        <dbReference type="ARBA" id="ARBA00022490"/>
    </source>
</evidence>
<dbReference type="InterPro" id="IPR017665">
    <property type="entry name" value="Guanylate_kinase"/>
</dbReference>
<protein>
    <recommendedName>
        <fullName evidence="4">Guanylate kinase</fullName>
        <ecNumber evidence="3">2.7.4.8</ecNumber>
    </recommendedName>
    <alternativeName>
        <fullName evidence="10">GMP kinase</fullName>
    </alternativeName>
</protein>
<evidence type="ECO:0000256" key="6">
    <source>
        <dbReference type="ARBA" id="ARBA00022679"/>
    </source>
</evidence>
<dbReference type="InterPro" id="IPR020590">
    <property type="entry name" value="Guanylate_kinase_CS"/>
</dbReference>
<evidence type="ECO:0000256" key="4">
    <source>
        <dbReference type="ARBA" id="ARBA00016296"/>
    </source>
</evidence>